<name>A0A1I0IKN0_9BACT</name>
<keyword evidence="2 5" id="KW-0808">Transferase</keyword>
<keyword evidence="6" id="KW-1185">Reference proteome</keyword>
<dbReference type="InterPro" id="IPR050559">
    <property type="entry name" value="P-Pant_transferase_sf"/>
</dbReference>
<protein>
    <submittedName>
        <fullName evidence="5">4'-phosphopantetheinyl transferase</fullName>
    </submittedName>
</protein>
<reference evidence="6" key="1">
    <citation type="submission" date="2016-10" db="EMBL/GenBank/DDBJ databases">
        <authorList>
            <person name="Varghese N."/>
            <person name="Submissions S."/>
        </authorList>
    </citation>
    <scope>NUCLEOTIDE SEQUENCE [LARGE SCALE GENOMIC DNA]</scope>
    <source>
        <strain evidence="6">DSM 15310</strain>
    </source>
</reference>
<dbReference type="GO" id="GO:0019878">
    <property type="term" value="P:lysine biosynthetic process via aminoadipic acid"/>
    <property type="evidence" value="ECO:0007669"/>
    <property type="project" value="TreeGrafter"/>
</dbReference>
<evidence type="ECO:0000256" key="2">
    <source>
        <dbReference type="ARBA" id="ARBA00022679"/>
    </source>
</evidence>
<dbReference type="Gene3D" id="3.90.470.20">
    <property type="entry name" value="4'-phosphopantetheinyl transferase domain"/>
    <property type="match status" value="2"/>
</dbReference>
<accession>A0A1I0IKN0</accession>
<dbReference type="PANTHER" id="PTHR12215">
    <property type="entry name" value="PHOSPHOPANTETHEINE TRANSFERASE"/>
    <property type="match status" value="1"/>
</dbReference>
<dbReference type="SUPFAM" id="SSF56214">
    <property type="entry name" value="4'-phosphopantetheinyl transferase"/>
    <property type="match status" value="2"/>
</dbReference>
<dbReference type="Pfam" id="PF22624">
    <property type="entry name" value="AASDHPPT_N"/>
    <property type="match status" value="1"/>
</dbReference>
<dbReference type="EMBL" id="FOHS01000005">
    <property type="protein sequence ID" value="SET96831.1"/>
    <property type="molecule type" value="Genomic_DNA"/>
</dbReference>
<dbReference type="PANTHER" id="PTHR12215:SF15">
    <property type="entry name" value="4'-PHOSPHOPANTETHEINYL TRANSFERASE SUPERFAMILY-RELATED"/>
    <property type="match status" value="1"/>
</dbReference>
<evidence type="ECO:0000259" key="3">
    <source>
        <dbReference type="Pfam" id="PF01648"/>
    </source>
</evidence>
<dbReference type="InterPro" id="IPR008278">
    <property type="entry name" value="4-PPantetheinyl_Trfase_dom"/>
</dbReference>
<evidence type="ECO:0000256" key="1">
    <source>
        <dbReference type="ARBA" id="ARBA00010990"/>
    </source>
</evidence>
<gene>
    <name evidence="5" type="ORF">SAMN04487998_3319</name>
</gene>
<dbReference type="Proteomes" id="UP000198697">
    <property type="component" value="Unassembled WGS sequence"/>
</dbReference>
<dbReference type="STRING" id="82805.SAMN04487998_3319"/>
<evidence type="ECO:0000313" key="6">
    <source>
        <dbReference type="Proteomes" id="UP000198697"/>
    </source>
</evidence>
<dbReference type="GO" id="GO:0008897">
    <property type="term" value="F:holo-[acyl-carrier-protein] synthase activity"/>
    <property type="evidence" value="ECO:0007669"/>
    <property type="project" value="InterPro"/>
</dbReference>
<dbReference type="RefSeq" id="WP_092773636.1">
    <property type="nucleotide sequence ID" value="NZ_FOHS01000005.1"/>
</dbReference>
<feature type="domain" description="4'-phosphopantetheinyl transferase N-terminal" evidence="4">
    <location>
        <begin position="18"/>
        <end position="97"/>
    </location>
</feature>
<sequence length="249" mass="27638">MMLYASLHFPERLAGPVFAALLQALPPPLRQEALRFHRWQDQHAALLGKLLVKHLLLRCGYPADTLQSLYRDALGKPRLPLPVDFSISHAGTLVACALSTSHRVGLDVEQVQSYALEDFQHFLRPDEQQLLAKAGMGWAFCELWTQKESFLKAKGVGLVSALRLQDVYVQAKGCRYQPATGPSEQWYYFPLPTPAGYVASLCTQVPGLRIESVLTTVTTLLQEAEHNHLSTITSTRVSTQCPDAIPSNC</sequence>
<evidence type="ECO:0000313" key="5">
    <source>
        <dbReference type="EMBL" id="SET96831.1"/>
    </source>
</evidence>
<dbReference type="InterPro" id="IPR055066">
    <property type="entry name" value="AASDHPPT_N"/>
</dbReference>
<feature type="domain" description="4'-phosphopantetheinyl transferase" evidence="3">
    <location>
        <begin position="103"/>
        <end position="200"/>
    </location>
</feature>
<proteinExistence type="inferred from homology"/>
<evidence type="ECO:0000259" key="4">
    <source>
        <dbReference type="Pfam" id="PF22624"/>
    </source>
</evidence>
<dbReference type="GO" id="GO:0000287">
    <property type="term" value="F:magnesium ion binding"/>
    <property type="evidence" value="ECO:0007669"/>
    <property type="project" value="InterPro"/>
</dbReference>
<dbReference type="Pfam" id="PF01648">
    <property type="entry name" value="ACPS"/>
    <property type="match status" value="1"/>
</dbReference>
<dbReference type="OrthoDB" id="9808281at2"/>
<organism evidence="5 6">
    <name type="scientific">Hymenobacter actinosclerus</name>
    <dbReference type="NCBI Taxonomy" id="82805"/>
    <lineage>
        <taxon>Bacteria</taxon>
        <taxon>Pseudomonadati</taxon>
        <taxon>Bacteroidota</taxon>
        <taxon>Cytophagia</taxon>
        <taxon>Cytophagales</taxon>
        <taxon>Hymenobacteraceae</taxon>
        <taxon>Hymenobacter</taxon>
    </lineage>
</organism>
<dbReference type="AlphaFoldDB" id="A0A1I0IKN0"/>
<dbReference type="GO" id="GO:0005829">
    <property type="term" value="C:cytosol"/>
    <property type="evidence" value="ECO:0007669"/>
    <property type="project" value="TreeGrafter"/>
</dbReference>
<comment type="similarity">
    <text evidence="1">Belongs to the P-Pant transferase superfamily. Gsp/Sfp/HetI/AcpT family.</text>
</comment>
<dbReference type="InterPro" id="IPR037143">
    <property type="entry name" value="4-PPantetheinyl_Trfase_dom_sf"/>
</dbReference>